<dbReference type="Proteomes" id="UP000017836">
    <property type="component" value="Unassembled WGS sequence"/>
</dbReference>
<accession>W1P4W2</accession>
<evidence type="ECO:0000313" key="2">
    <source>
        <dbReference type="Proteomes" id="UP000017836"/>
    </source>
</evidence>
<dbReference type="HOGENOM" id="CLU_2944783_0_0_1"/>
<keyword evidence="2" id="KW-1185">Reference proteome</keyword>
<dbReference type="AlphaFoldDB" id="W1P4W2"/>
<sequence length="60" mass="6633">MVFTKALRLLMSGIGIYAVQKPLRLPVSGISHKGSQFMVFTKAPASPYVWNRDLGCSTYV</sequence>
<dbReference type="EMBL" id="KI394487">
    <property type="protein sequence ID" value="ERN02664.1"/>
    <property type="molecule type" value="Genomic_DNA"/>
</dbReference>
<proteinExistence type="predicted"/>
<reference evidence="2" key="1">
    <citation type="journal article" date="2013" name="Science">
        <title>The Amborella genome and the evolution of flowering plants.</title>
        <authorList>
            <consortium name="Amborella Genome Project"/>
        </authorList>
    </citation>
    <scope>NUCLEOTIDE SEQUENCE [LARGE SCALE GENOMIC DNA]</scope>
</reference>
<gene>
    <name evidence="1" type="ORF">AMTR_s00085p00076270</name>
</gene>
<dbReference type="Gramene" id="ERN02664">
    <property type="protein sequence ID" value="ERN02664"/>
    <property type="gene ID" value="AMTR_s00085p00076270"/>
</dbReference>
<protein>
    <submittedName>
        <fullName evidence="1">Uncharacterized protein</fullName>
    </submittedName>
</protein>
<evidence type="ECO:0000313" key="1">
    <source>
        <dbReference type="EMBL" id="ERN02664.1"/>
    </source>
</evidence>
<organism evidence="1 2">
    <name type="scientific">Amborella trichopoda</name>
    <dbReference type="NCBI Taxonomy" id="13333"/>
    <lineage>
        <taxon>Eukaryota</taxon>
        <taxon>Viridiplantae</taxon>
        <taxon>Streptophyta</taxon>
        <taxon>Embryophyta</taxon>
        <taxon>Tracheophyta</taxon>
        <taxon>Spermatophyta</taxon>
        <taxon>Magnoliopsida</taxon>
        <taxon>Amborellales</taxon>
        <taxon>Amborellaceae</taxon>
        <taxon>Amborella</taxon>
    </lineage>
</organism>
<name>W1P4W2_AMBTC</name>